<evidence type="ECO:0000256" key="1">
    <source>
        <dbReference type="SAM" id="Phobius"/>
    </source>
</evidence>
<feature type="transmembrane region" description="Helical" evidence="1">
    <location>
        <begin position="6"/>
        <end position="25"/>
    </location>
</feature>
<organism evidence="2 3">
    <name type="scientific">Cytobacillus oceanisediminis 2691</name>
    <dbReference type="NCBI Taxonomy" id="1196031"/>
    <lineage>
        <taxon>Bacteria</taxon>
        <taxon>Bacillati</taxon>
        <taxon>Bacillota</taxon>
        <taxon>Bacilli</taxon>
        <taxon>Bacillales</taxon>
        <taxon>Bacillaceae</taxon>
        <taxon>Cytobacillus</taxon>
    </lineage>
</organism>
<proteinExistence type="predicted"/>
<accession>A0A160M764</accession>
<evidence type="ECO:0000313" key="3">
    <source>
        <dbReference type="Proteomes" id="UP000077856"/>
    </source>
</evidence>
<dbReference type="Proteomes" id="UP000077856">
    <property type="component" value="Chromosome"/>
</dbReference>
<name>A0A160M764_9BACI</name>
<evidence type="ECO:0000313" key="2">
    <source>
        <dbReference type="EMBL" id="AND38094.1"/>
    </source>
</evidence>
<protein>
    <submittedName>
        <fullName evidence="2">Uncharacterized protein</fullName>
    </submittedName>
</protein>
<dbReference type="STRING" id="1196031.A361_02785"/>
<dbReference type="AlphaFoldDB" id="A0A160M764"/>
<keyword evidence="1" id="KW-0472">Membrane</keyword>
<gene>
    <name evidence="2" type="ORF">A361_02785</name>
</gene>
<sequence>MIQLNMIFVMFLLTLLARYMIFGAFEPAPRIRDTRFFRDICLENLRQLQKRVEKSCLRDEFCRNGPLFFEIKVPRAIWIAEKYVRIRFFMCG</sequence>
<reference evidence="2 3" key="1">
    <citation type="submission" date="2016-04" db="EMBL/GenBank/DDBJ databases">
        <title>Complete genome sequence of Bacillus oceanisediminis strain 2691.</title>
        <authorList>
            <person name="Jeong H."/>
            <person name="Kim H.J."/>
            <person name="Lee D.-W."/>
        </authorList>
    </citation>
    <scope>NUCLEOTIDE SEQUENCE [LARGE SCALE GENOMIC DNA]</scope>
    <source>
        <strain evidence="2 3">2691</strain>
    </source>
</reference>
<keyword evidence="1" id="KW-0812">Transmembrane</keyword>
<dbReference type="EMBL" id="CP015506">
    <property type="protein sequence ID" value="AND38094.1"/>
    <property type="molecule type" value="Genomic_DNA"/>
</dbReference>
<dbReference type="KEGG" id="bon:A361_02785"/>
<keyword evidence="1" id="KW-1133">Transmembrane helix</keyword>